<dbReference type="AlphaFoldDB" id="A0A495BBY4"/>
<comment type="caution">
    <text evidence="5">The sequence shown here is derived from an EMBL/GenBank/DDBJ whole genome shotgun (WGS) entry which is preliminary data.</text>
</comment>
<dbReference type="PANTHER" id="PTHR30154">
    <property type="entry name" value="LEUCINE-RESPONSIVE REGULATORY PROTEIN"/>
    <property type="match status" value="1"/>
</dbReference>
<evidence type="ECO:0000313" key="6">
    <source>
        <dbReference type="Proteomes" id="UP000279384"/>
    </source>
</evidence>
<organism evidence="5 6">
    <name type="scientific">Vogesella indigofera</name>
    <name type="common">Pseudomonas indigofera</name>
    <dbReference type="NCBI Taxonomy" id="45465"/>
    <lineage>
        <taxon>Bacteria</taxon>
        <taxon>Pseudomonadati</taxon>
        <taxon>Pseudomonadota</taxon>
        <taxon>Betaproteobacteria</taxon>
        <taxon>Neisseriales</taxon>
        <taxon>Chromobacteriaceae</taxon>
        <taxon>Vogesella</taxon>
    </lineage>
</organism>
<dbReference type="InterPro" id="IPR011991">
    <property type="entry name" value="ArsR-like_HTH"/>
</dbReference>
<accession>A0A495BBY4</accession>
<dbReference type="SUPFAM" id="SSF46785">
    <property type="entry name" value="Winged helix' DNA-binding domain"/>
    <property type="match status" value="1"/>
</dbReference>
<evidence type="ECO:0000256" key="3">
    <source>
        <dbReference type="ARBA" id="ARBA00023163"/>
    </source>
</evidence>
<dbReference type="GO" id="GO:0005829">
    <property type="term" value="C:cytosol"/>
    <property type="evidence" value="ECO:0007669"/>
    <property type="project" value="TreeGrafter"/>
</dbReference>
<evidence type="ECO:0000259" key="4">
    <source>
        <dbReference type="PROSITE" id="PS50956"/>
    </source>
</evidence>
<dbReference type="Gene3D" id="3.30.70.920">
    <property type="match status" value="1"/>
</dbReference>
<dbReference type="RefSeq" id="WP_047965699.1">
    <property type="nucleotide sequence ID" value="NZ_JAQQKZ010000001.1"/>
</dbReference>
<evidence type="ECO:0000256" key="2">
    <source>
        <dbReference type="ARBA" id="ARBA00023125"/>
    </source>
</evidence>
<dbReference type="GO" id="GO:0043565">
    <property type="term" value="F:sequence-specific DNA binding"/>
    <property type="evidence" value="ECO:0007669"/>
    <property type="project" value="InterPro"/>
</dbReference>
<dbReference type="InterPro" id="IPR000485">
    <property type="entry name" value="AsnC-type_HTH_dom"/>
</dbReference>
<dbReference type="Gene3D" id="1.10.10.10">
    <property type="entry name" value="Winged helix-like DNA-binding domain superfamily/Winged helix DNA-binding domain"/>
    <property type="match status" value="1"/>
</dbReference>
<protein>
    <submittedName>
        <fullName evidence="5">AsnC family transcriptional regulator</fullName>
    </submittedName>
</protein>
<evidence type="ECO:0000313" key="5">
    <source>
        <dbReference type="EMBL" id="RKQ57993.1"/>
    </source>
</evidence>
<gene>
    <name evidence="5" type="ORF">C8E02_2306</name>
</gene>
<dbReference type="InterPro" id="IPR036390">
    <property type="entry name" value="WH_DNA-bd_sf"/>
</dbReference>
<keyword evidence="2" id="KW-0238">DNA-binding</keyword>
<dbReference type="Pfam" id="PF13404">
    <property type="entry name" value="HTH_AsnC-type"/>
    <property type="match status" value="1"/>
</dbReference>
<dbReference type="InterPro" id="IPR011008">
    <property type="entry name" value="Dimeric_a/b-barrel"/>
</dbReference>
<name>A0A495BBY4_VOGIN</name>
<dbReference type="CDD" id="cd00090">
    <property type="entry name" value="HTH_ARSR"/>
    <property type="match status" value="1"/>
</dbReference>
<dbReference type="InterPro" id="IPR019887">
    <property type="entry name" value="Tscrpt_reg_AsnC/Lrp_C"/>
</dbReference>
<dbReference type="GO" id="GO:0043200">
    <property type="term" value="P:response to amino acid"/>
    <property type="evidence" value="ECO:0007669"/>
    <property type="project" value="TreeGrafter"/>
</dbReference>
<dbReference type="GO" id="GO:0006355">
    <property type="term" value="P:regulation of DNA-templated transcription"/>
    <property type="evidence" value="ECO:0007669"/>
    <property type="project" value="UniProtKB-ARBA"/>
</dbReference>
<dbReference type="PRINTS" id="PR00033">
    <property type="entry name" value="HTHASNC"/>
</dbReference>
<dbReference type="PANTHER" id="PTHR30154:SF34">
    <property type="entry name" value="TRANSCRIPTIONAL REGULATOR AZLB"/>
    <property type="match status" value="1"/>
</dbReference>
<keyword evidence="3" id="KW-0804">Transcription</keyword>
<dbReference type="PROSITE" id="PS50956">
    <property type="entry name" value="HTH_ASNC_2"/>
    <property type="match status" value="1"/>
</dbReference>
<dbReference type="InterPro" id="IPR036388">
    <property type="entry name" value="WH-like_DNA-bd_sf"/>
</dbReference>
<feature type="domain" description="HTH asnC-type" evidence="4">
    <location>
        <begin position="5"/>
        <end position="66"/>
    </location>
</feature>
<dbReference type="Proteomes" id="UP000279384">
    <property type="component" value="Unassembled WGS sequence"/>
</dbReference>
<dbReference type="SUPFAM" id="SSF54909">
    <property type="entry name" value="Dimeric alpha+beta barrel"/>
    <property type="match status" value="1"/>
</dbReference>
<dbReference type="InterPro" id="IPR019888">
    <property type="entry name" value="Tscrpt_reg_AsnC-like"/>
</dbReference>
<dbReference type="EMBL" id="RBID01000015">
    <property type="protein sequence ID" value="RKQ57993.1"/>
    <property type="molecule type" value="Genomic_DNA"/>
</dbReference>
<sequence>MSTTLDSFDQKILTIMQRDCSVKAEVIAEAIGLSASAVQKRLKRLRAEKIITAEVAVLDRALVGRPMSFVAAMEIERDNYDTVNRFREWAKQIDAIQQIYYVTGAADLIVIITAQDVEAYDRLTARVMENNPMIRRITTNVVLNTLKTSLFIPVEGDGQSAADSSQIATK</sequence>
<evidence type="ECO:0000256" key="1">
    <source>
        <dbReference type="ARBA" id="ARBA00023015"/>
    </source>
</evidence>
<proteinExistence type="predicted"/>
<dbReference type="Pfam" id="PF01037">
    <property type="entry name" value="AsnC_trans_reg"/>
    <property type="match status" value="1"/>
</dbReference>
<keyword evidence="1" id="KW-0805">Transcription regulation</keyword>
<dbReference type="SMART" id="SM00344">
    <property type="entry name" value="HTH_ASNC"/>
    <property type="match status" value="1"/>
</dbReference>
<reference evidence="5 6" key="1">
    <citation type="submission" date="2018-10" db="EMBL/GenBank/DDBJ databases">
        <title>Genomic Encyclopedia of Type Strains, Phase IV (KMG-IV): sequencing the most valuable type-strain genomes for metagenomic binning, comparative biology and taxonomic classification.</title>
        <authorList>
            <person name="Goeker M."/>
        </authorList>
    </citation>
    <scope>NUCLEOTIDE SEQUENCE [LARGE SCALE GENOMIC DNA]</scope>
    <source>
        <strain evidence="5 6">DSM 3303</strain>
    </source>
</reference>